<feature type="domain" description="Saccharopine dehydrogenase NADP binding" evidence="3">
    <location>
        <begin position="18"/>
        <end position="136"/>
    </location>
</feature>
<protein>
    <submittedName>
        <fullName evidence="4">Trans-acting enoyl reductase</fullName>
    </submittedName>
</protein>
<comment type="similarity">
    <text evidence="1">Belongs to the saccharopine dehydrogenase family.</text>
</comment>
<dbReference type="GO" id="GO:0005739">
    <property type="term" value="C:mitochondrion"/>
    <property type="evidence" value="ECO:0007669"/>
    <property type="project" value="TreeGrafter"/>
</dbReference>
<dbReference type="AlphaFoldDB" id="A0AAF0Y7I7"/>
<evidence type="ECO:0000313" key="5">
    <source>
        <dbReference type="Proteomes" id="UP000827549"/>
    </source>
</evidence>
<sequence>MPTIAVYGATAYTSREHLLPYLINHADSASYTLILAGRSKAKLDALNESLGKAGADRRSVVATTLEDAAGVAALVGKSDIVINFAGPYQLYNAPALIDACVTAGKHYLDLTGESHYVANQVVPKFDFAAAKSGSVVIPMSGFDCIPGDLVIYHGLRTLQNKLGKGVAFAESTNFYEIGGGISGGTLASVSAAAEAEEKTDISDEWILTGASVTGPTPRPQLVYTPPAKVPNVPSYGAFFVGYIVNRTAIRRSWYLSRMTHPGPAHADNVPNGVAPSADFGFEPRHGDHTVFKESLAGFGKVRFSNSITAALVSLSFFVFAGLYMGLKFVRDLLKPYIPPPGTGPTKEVCEKGFTKITNVSVSDGDKPVAVVSRYDGKGDPGYYHTARVLAESALSLVLPAPKGTALPPLAHVGGVLTGPSALGMVLVERMRIHGVATITSEIVEVGAAESKKDI</sequence>
<accession>A0AAF0Y7I7</accession>
<proteinExistence type="inferred from homology"/>
<keyword evidence="5" id="KW-1185">Reference proteome</keyword>
<dbReference type="RefSeq" id="XP_062627547.1">
    <property type="nucleotide sequence ID" value="XM_062771563.1"/>
</dbReference>
<dbReference type="InterPro" id="IPR051276">
    <property type="entry name" value="Saccharopine_DH-like_oxidrdct"/>
</dbReference>
<keyword evidence="2" id="KW-0472">Membrane</keyword>
<dbReference type="GO" id="GO:0009247">
    <property type="term" value="P:glycolipid biosynthetic process"/>
    <property type="evidence" value="ECO:0007669"/>
    <property type="project" value="TreeGrafter"/>
</dbReference>
<keyword evidence="2" id="KW-1133">Transmembrane helix</keyword>
<evidence type="ECO:0000313" key="4">
    <source>
        <dbReference type="EMBL" id="WOO81515.1"/>
    </source>
</evidence>
<dbReference type="PANTHER" id="PTHR12286">
    <property type="entry name" value="SACCHAROPINE DEHYDROGENASE-LIKE OXIDOREDUCTASE"/>
    <property type="match status" value="1"/>
</dbReference>
<dbReference type="InterPro" id="IPR036291">
    <property type="entry name" value="NAD(P)-bd_dom_sf"/>
</dbReference>
<evidence type="ECO:0000256" key="1">
    <source>
        <dbReference type="ARBA" id="ARBA00038048"/>
    </source>
</evidence>
<dbReference type="GO" id="GO:0005811">
    <property type="term" value="C:lipid droplet"/>
    <property type="evidence" value="ECO:0007669"/>
    <property type="project" value="TreeGrafter"/>
</dbReference>
<dbReference type="GeneID" id="87808268"/>
<dbReference type="Pfam" id="PF03435">
    <property type="entry name" value="Sacchrp_dh_NADP"/>
    <property type="match status" value="1"/>
</dbReference>
<dbReference type="SUPFAM" id="SSF51735">
    <property type="entry name" value="NAD(P)-binding Rossmann-fold domains"/>
    <property type="match status" value="1"/>
</dbReference>
<gene>
    <name evidence="4" type="primary">MT2525</name>
    <name evidence="4" type="ORF">LOC62_03G005037</name>
</gene>
<dbReference type="Proteomes" id="UP000827549">
    <property type="component" value="Chromosome 3"/>
</dbReference>
<dbReference type="GO" id="GO:0005886">
    <property type="term" value="C:plasma membrane"/>
    <property type="evidence" value="ECO:0007669"/>
    <property type="project" value="TreeGrafter"/>
</dbReference>
<evidence type="ECO:0000259" key="3">
    <source>
        <dbReference type="Pfam" id="PF03435"/>
    </source>
</evidence>
<reference evidence="4" key="1">
    <citation type="submission" date="2023-10" db="EMBL/GenBank/DDBJ databases">
        <authorList>
            <person name="Noh H."/>
        </authorList>
    </citation>
    <scope>NUCLEOTIDE SEQUENCE</scope>
    <source>
        <strain evidence="4">DUCC4014</strain>
    </source>
</reference>
<dbReference type="InterPro" id="IPR005097">
    <property type="entry name" value="Sacchrp_dh_NADP-bd"/>
</dbReference>
<keyword evidence="2" id="KW-0812">Transmembrane</keyword>
<dbReference type="Gene3D" id="3.40.50.720">
    <property type="entry name" value="NAD(P)-binding Rossmann-like Domain"/>
    <property type="match status" value="1"/>
</dbReference>
<feature type="transmembrane region" description="Helical" evidence="2">
    <location>
        <begin position="307"/>
        <end position="326"/>
    </location>
</feature>
<dbReference type="EMBL" id="CP086716">
    <property type="protein sequence ID" value="WOO81515.1"/>
    <property type="molecule type" value="Genomic_DNA"/>
</dbReference>
<name>A0AAF0Y7I7_9TREE</name>
<organism evidence="4 5">
    <name type="scientific">Vanrija pseudolonga</name>
    <dbReference type="NCBI Taxonomy" id="143232"/>
    <lineage>
        <taxon>Eukaryota</taxon>
        <taxon>Fungi</taxon>
        <taxon>Dikarya</taxon>
        <taxon>Basidiomycota</taxon>
        <taxon>Agaricomycotina</taxon>
        <taxon>Tremellomycetes</taxon>
        <taxon>Trichosporonales</taxon>
        <taxon>Trichosporonaceae</taxon>
        <taxon>Vanrija</taxon>
    </lineage>
</organism>
<evidence type="ECO:0000256" key="2">
    <source>
        <dbReference type="SAM" id="Phobius"/>
    </source>
</evidence>
<dbReference type="PANTHER" id="PTHR12286:SF5">
    <property type="entry name" value="SACCHAROPINE DEHYDROGENASE-LIKE OXIDOREDUCTASE"/>
    <property type="match status" value="1"/>
</dbReference>